<protein>
    <submittedName>
        <fullName evidence="1">Uncharacterized protein</fullName>
    </submittedName>
</protein>
<dbReference type="EMBL" id="CYZR01000008">
    <property type="protein sequence ID" value="CUO17565.1"/>
    <property type="molecule type" value="Genomic_DNA"/>
</dbReference>
<gene>
    <name evidence="1" type="ORF">ERS852473_02118</name>
</gene>
<accession>A0ABP2AUK8</accession>
<evidence type="ECO:0000313" key="1">
    <source>
        <dbReference type="EMBL" id="CUO17565.1"/>
    </source>
</evidence>
<evidence type="ECO:0000313" key="2">
    <source>
        <dbReference type="Proteomes" id="UP000095488"/>
    </source>
</evidence>
<comment type="caution">
    <text evidence="1">The sequence shown here is derived from an EMBL/GenBank/DDBJ whole genome shotgun (WGS) entry which is preliminary data.</text>
</comment>
<dbReference type="RefSeq" id="WP_055260111.1">
    <property type="nucleotide sequence ID" value="NZ_CABIXL010000008.1"/>
</dbReference>
<organism evidence="1 2">
    <name type="scientific">Sarcina ventriculi</name>
    <name type="common">Clostridium ventriculi</name>
    <dbReference type="NCBI Taxonomy" id="1267"/>
    <lineage>
        <taxon>Bacteria</taxon>
        <taxon>Bacillati</taxon>
        <taxon>Bacillota</taxon>
        <taxon>Clostridia</taxon>
        <taxon>Eubacteriales</taxon>
        <taxon>Clostridiaceae</taxon>
        <taxon>Sarcina</taxon>
    </lineage>
</organism>
<proteinExistence type="predicted"/>
<reference evidence="1 2" key="1">
    <citation type="submission" date="2015-09" db="EMBL/GenBank/DDBJ databases">
        <authorList>
            <consortium name="Pathogen Informatics"/>
            <person name="Wu L."/>
            <person name="Ma J."/>
        </authorList>
    </citation>
    <scope>NUCLEOTIDE SEQUENCE [LARGE SCALE GENOMIC DNA]</scope>
    <source>
        <strain evidence="1 2">2789STDY5834858</strain>
    </source>
</reference>
<name>A0ABP2AUK8_SARVE</name>
<keyword evidence="2" id="KW-1185">Reference proteome</keyword>
<sequence>MSKYKVGDELLIIKDPNKEAQKLKDSTFLKVDGEYSTLSWGIKIVNVEYDRPNVTLTYVNAKGEENKVFACCKDIQNFDKELVLEKALLKAFQNEIINITVIRNSNCKCK</sequence>
<dbReference type="Proteomes" id="UP000095488">
    <property type="component" value="Unassembled WGS sequence"/>
</dbReference>